<evidence type="ECO:0000256" key="5">
    <source>
        <dbReference type="RuleBase" id="RU000499"/>
    </source>
</evidence>
<comment type="similarity">
    <text evidence="1 5">Belongs to the glutathione peroxidase family.</text>
</comment>
<feature type="chain" id="PRO_5021888798" description="Glutathione peroxidase" evidence="6">
    <location>
        <begin position="24"/>
        <end position="191"/>
    </location>
</feature>
<dbReference type="InterPro" id="IPR029759">
    <property type="entry name" value="GPX_AS"/>
</dbReference>
<dbReference type="PROSITE" id="PS51352">
    <property type="entry name" value="THIOREDOXIN_2"/>
    <property type="match status" value="1"/>
</dbReference>
<dbReference type="PIRSF" id="PIRSF000303">
    <property type="entry name" value="Glutathion_perox"/>
    <property type="match status" value="1"/>
</dbReference>
<dbReference type="Proteomes" id="UP000318538">
    <property type="component" value="Chromosome"/>
</dbReference>
<keyword evidence="3 5" id="KW-0560">Oxidoreductase</keyword>
<dbReference type="InterPro" id="IPR029760">
    <property type="entry name" value="GPX_CS"/>
</dbReference>
<accession>A0A517NGN6</accession>
<evidence type="ECO:0000256" key="1">
    <source>
        <dbReference type="ARBA" id="ARBA00006926"/>
    </source>
</evidence>
<feature type="domain" description="Thioredoxin" evidence="7">
    <location>
        <begin position="25"/>
        <end position="189"/>
    </location>
</feature>
<dbReference type="EMBL" id="CP036525">
    <property type="protein sequence ID" value="QDT06233.1"/>
    <property type="molecule type" value="Genomic_DNA"/>
</dbReference>
<dbReference type="PANTHER" id="PTHR11592">
    <property type="entry name" value="GLUTATHIONE PEROXIDASE"/>
    <property type="match status" value="1"/>
</dbReference>
<feature type="signal peptide" evidence="6">
    <location>
        <begin position="1"/>
        <end position="23"/>
    </location>
</feature>
<evidence type="ECO:0000256" key="3">
    <source>
        <dbReference type="ARBA" id="ARBA00023002"/>
    </source>
</evidence>
<dbReference type="PROSITE" id="PS51355">
    <property type="entry name" value="GLUTATHIONE_PEROXID_3"/>
    <property type="match status" value="1"/>
</dbReference>
<evidence type="ECO:0000313" key="8">
    <source>
        <dbReference type="EMBL" id="QDT06233.1"/>
    </source>
</evidence>
<dbReference type="PRINTS" id="PR01011">
    <property type="entry name" value="GLUTPROXDASE"/>
</dbReference>
<dbReference type="InterPro" id="IPR036249">
    <property type="entry name" value="Thioredoxin-like_sf"/>
</dbReference>
<dbReference type="PROSITE" id="PS00460">
    <property type="entry name" value="GLUTATHIONE_PEROXID_1"/>
    <property type="match status" value="1"/>
</dbReference>
<protein>
    <recommendedName>
        <fullName evidence="5">Glutathione peroxidase</fullName>
    </recommendedName>
</protein>
<dbReference type="SUPFAM" id="SSF52833">
    <property type="entry name" value="Thioredoxin-like"/>
    <property type="match status" value="1"/>
</dbReference>
<organism evidence="8 9">
    <name type="scientific">Rubripirellula lacrimiformis</name>
    <dbReference type="NCBI Taxonomy" id="1930273"/>
    <lineage>
        <taxon>Bacteria</taxon>
        <taxon>Pseudomonadati</taxon>
        <taxon>Planctomycetota</taxon>
        <taxon>Planctomycetia</taxon>
        <taxon>Pirellulales</taxon>
        <taxon>Pirellulaceae</taxon>
        <taxon>Rubripirellula</taxon>
    </lineage>
</organism>
<reference evidence="8 9" key="1">
    <citation type="submission" date="2019-02" db="EMBL/GenBank/DDBJ databases">
        <title>Deep-cultivation of Planctomycetes and their phenomic and genomic characterization uncovers novel biology.</title>
        <authorList>
            <person name="Wiegand S."/>
            <person name="Jogler M."/>
            <person name="Boedeker C."/>
            <person name="Pinto D."/>
            <person name="Vollmers J."/>
            <person name="Rivas-Marin E."/>
            <person name="Kohn T."/>
            <person name="Peeters S.H."/>
            <person name="Heuer A."/>
            <person name="Rast P."/>
            <person name="Oberbeckmann S."/>
            <person name="Bunk B."/>
            <person name="Jeske O."/>
            <person name="Meyerdierks A."/>
            <person name="Storesund J.E."/>
            <person name="Kallscheuer N."/>
            <person name="Luecker S."/>
            <person name="Lage O.M."/>
            <person name="Pohl T."/>
            <person name="Merkel B.J."/>
            <person name="Hornburger P."/>
            <person name="Mueller R.-W."/>
            <person name="Bruemmer F."/>
            <person name="Labrenz M."/>
            <person name="Spormann A.M."/>
            <person name="Op den Camp H."/>
            <person name="Overmann J."/>
            <person name="Amann R."/>
            <person name="Jetten M.S.M."/>
            <person name="Mascher T."/>
            <person name="Medema M.H."/>
            <person name="Devos D.P."/>
            <person name="Kaster A.-K."/>
            <person name="Ovreas L."/>
            <person name="Rohde M."/>
            <person name="Galperin M.Y."/>
            <person name="Jogler C."/>
        </authorList>
    </citation>
    <scope>NUCLEOTIDE SEQUENCE [LARGE SCALE GENOMIC DNA]</scope>
    <source>
        <strain evidence="8 9">K22_7</strain>
    </source>
</reference>
<dbReference type="KEGG" id="rlc:K227x_46420"/>
<proteinExistence type="inferred from homology"/>
<dbReference type="InterPro" id="IPR013766">
    <property type="entry name" value="Thioredoxin_domain"/>
</dbReference>
<evidence type="ECO:0000256" key="4">
    <source>
        <dbReference type="PIRSR" id="PIRSR000303-1"/>
    </source>
</evidence>
<dbReference type="GO" id="GO:0034599">
    <property type="term" value="P:cellular response to oxidative stress"/>
    <property type="evidence" value="ECO:0007669"/>
    <property type="project" value="TreeGrafter"/>
</dbReference>
<dbReference type="PANTHER" id="PTHR11592:SF78">
    <property type="entry name" value="GLUTATHIONE PEROXIDASE"/>
    <property type="match status" value="1"/>
</dbReference>
<dbReference type="CDD" id="cd00340">
    <property type="entry name" value="GSH_Peroxidase"/>
    <property type="match status" value="1"/>
</dbReference>
<gene>
    <name evidence="8" type="ORF">K227x_46420</name>
</gene>
<keyword evidence="6" id="KW-0732">Signal</keyword>
<keyword evidence="2 5" id="KW-0575">Peroxidase</keyword>
<dbReference type="GO" id="GO:0004601">
    <property type="term" value="F:peroxidase activity"/>
    <property type="evidence" value="ECO:0007669"/>
    <property type="project" value="UniProtKB-KW"/>
</dbReference>
<dbReference type="Pfam" id="PF00255">
    <property type="entry name" value="GSHPx"/>
    <property type="match status" value="1"/>
</dbReference>
<name>A0A517NGN6_9BACT</name>
<evidence type="ECO:0000313" key="9">
    <source>
        <dbReference type="Proteomes" id="UP000318538"/>
    </source>
</evidence>
<dbReference type="Gene3D" id="3.40.30.10">
    <property type="entry name" value="Glutaredoxin"/>
    <property type="match status" value="1"/>
</dbReference>
<sequence length="191" mass="21000" precursor="true">MRSLMTLTLATLMLATGAMTAMAHDGEHECALDYKMKTIDGETVDLEDYEGKVVMIVNVASKCGLTKQYAGLQKLYESHQDKGFVILGFPCNQFGGQEPGTDAGIKEFCSTKFNVSFPMFSKIDVNGDGAAPIYKYLTSKDAKPAGEGPISWNFEKFLIDREGNLVHRFAPRTTPEDAELNQAIKEQLAKS</sequence>
<dbReference type="FunFam" id="3.40.30.10:FF:000010">
    <property type="entry name" value="Glutathione peroxidase"/>
    <property type="match status" value="1"/>
</dbReference>
<dbReference type="InterPro" id="IPR000889">
    <property type="entry name" value="Glutathione_peroxidase"/>
</dbReference>
<evidence type="ECO:0000259" key="7">
    <source>
        <dbReference type="PROSITE" id="PS51352"/>
    </source>
</evidence>
<evidence type="ECO:0000256" key="2">
    <source>
        <dbReference type="ARBA" id="ARBA00022559"/>
    </source>
</evidence>
<feature type="active site" evidence="4">
    <location>
        <position position="63"/>
    </location>
</feature>
<dbReference type="PROSITE" id="PS00763">
    <property type="entry name" value="GLUTATHIONE_PEROXID_2"/>
    <property type="match status" value="1"/>
</dbReference>
<evidence type="ECO:0000256" key="6">
    <source>
        <dbReference type="SAM" id="SignalP"/>
    </source>
</evidence>
<dbReference type="AlphaFoldDB" id="A0A517NGN6"/>
<keyword evidence="9" id="KW-1185">Reference proteome</keyword>